<gene>
    <name evidence="2" type="ORF">GCM10011416_16820</name>
</gene>
<evidence type="ECO:0000313" key="2">
    <source>
        <dbReference type="EMBL" id="GGG99168.1"/>
    </source>
</evidence>
<comment type="caution">
    <text evidence="2">The sequence shown here is derived from an EMBL/GenBank/DDBJ whole genome shotgun (WGS) entry which is preliminary data.</text>
</comment>
<dbReference type="GO" id="GO:0071281">
    <property type="term" value="P:cellular response to iron ion"/>
    <property type="evidence" value="ECO:0007669"/>
    <property type="project" value="TreeGrafter"/>
</dbReference>
<dbReference type="PANTHER" id="PTHR30535">
    <property type="entry name" value="VITAMIN B12-BINDING PROTEIN"/>
    <property type="match status" value="1"/>
</dbReference>
<dbReference type="AlphaFoldDB" id="A0A917HZH1"/>
<dbReference type="InterPro" id="IPR002491">
    <property type="entry name" value="ABC_transptr_periplasmic_BD"/>
</dbReference>
<name>A0A917HZH1_9FLAO</name>
<organism evidence="2 3">
    <name type="scientific">Polaribacter pacificus</name>
    <dbReference type="NCBI Taxonomy" id="1775173"/>
    <lineage>
        <taxon>Bacteria</taxon>
        <taxon>Pseudomonadati</taxon>
        <taxon>Bacteroidota</taxon>
        <taxon>Flavobacteriia</taxon>
        <taxon>Flavobacteriales</taxon>
        <taxon>Flavobacteriaceae</taxon>
    </lineage>
</organism>
<dbReference type="PROSITE" id="PS50983">
    <property type="entry name" value="FE_B12_PBP"/>
    <property type="match status" value="1"/>
</dbReference>
<evidence type="ECO:0000259" key="1">
    <source>
        <dbReference type="PROSITE" id="PS50983"/>
    </source>
</evidence>
<sequence length="382" mass="42804">MNFRFTTPYFSLICLLFIVACNPKKNTTNDTKKSEEISKIKYAKGFEIKTVDGEKKLIIKSPYPNATEQFVYTIQAKSSEQKPGKSSNTIYVPLEKTVVTSTTHIPMLEMLGVEKSLIGFPHTDYISSEKTRAMIDNGQVQEIGNKADINTEVLLALNPEVVIGFSMSKTNKTLNLIERSGIPVILNGAWLEETPLGRAEWIKFFGLLYDKELEAEQIFNDIEANYLAVKEIAMTASSKPTILSGAVMSKDIWNLPAGKSFVAQFLTDANTNYLWSDTDGTGSLSISFESALDKGKDADFWIAPGYFTTKKQMLTSNEHYKEFTAFQKDQVFTFATKLGATGGTLYFELAPTRPDLVLKDIIKITHPELLKDYVTTFFEKLN</sequence>
<dbReference type="PROSITE" id="PS51257">
    <property type="entry name" value="PROKAR_LIPOPROTEIN"/>
    <property type="match status" value="1"/>
</dbReference>
<keyword evidence="3" id="KW-1185">Reference proteome</keyword>
<dbReference type="Proteomes" id="UP000633278">
    <property type="component" value="Unassembled WGS sequence"/>
</dbReference>
<feature type="domain" description="Fe/B12 periplasmic-binding" evidence="1">
    <location>
        <begin position="96"/>
        <end position="369"/>
    </location>
</feature>
<dbReference type="RefSeq" id="WP_188598879.1">
    <property type="nucleotide sequence ID" value="NZ_BMJW01000002.1"/>
</dbReference>
<reference evidence="2" key="2">
    <citation type="submission" date="2020-09" db="EMBL/GenBank/DDBJ databases">
        <authorList>
            <person name="Sun Q."/>
            <person name="Zhou Y."/>
        </authorList>
    </citation>
    <scope>NUCLEOTIDE SEQUENCE</scope>
    <source>
        <strain evidence="2">CGMCC 1.15763</strain>
    </source>
</reference>
<dbReference type="SUPFAM" id="SSF53807">
    <property type="entry name" value="Helical backbone' metal receptor"/>
    <property type="match status" value="1"/>
</dbReference>
<protein>
    <submittedName>
        <fullName evidence="2">ABC transporter substrate-binding protein</fullName>
    </submittedName>
</protein>
<accession>A0A917HZH1</accession>
<proteinExistence type="predicted"/>
<dbReference type="PANTHER" id="PTHR30535:SF34">
    <property type="entry name" value="MOLYBDATE-BINDING PROTEIN MOLA"/>
    <property type="match status" value="1"/>
</dbReference>
<dbReference type="Pfam" id="PF01497">
    <property type="entry name" value="Peripla_BP_2"/>
    <property type="match status" value="1"/>
</dbReference>
<dbReference type="Gene3D" id="3.40.50.1980">
    <property type="entry name" value="Nitrogenase molybdenum iron protein domain"/>
    <property type="match status" value="2"/>
</dbReference>
<reference evidence="2" key="1">
    <citation type="journal article" date="2014" name="Int. J. Syst. Evol. Microbiol.">
        <title>Complete genome sequence of Corynebacterium casei LMG S-19264T (=DSM 44701T), isolated from a smear-ripened cheese.</title>
        <authorList>
            <consortium name="US DOE Joint Genome Institute (JGI-PGF)"/>
            <person name="Walter F."/>
            <person name="Albersmeier A."/>
            <person name="Kalinowski J."/>
            <person name="Ruckert C."/>
        </authorList>
    </citation>
    <scope>NUCLEOTIDE SEQUENCE</scope>
    <source>
        <strain evidence="2">CGMCC 1.15763</strain>
    </source>
</reference>
<dbReference type="EMBL" id="BMJW01000002">
    <property type="protein sequence ID" value="GGG99168.1"/>
    <property type="molecule type" value="Genomic_DNA"/>
</dbReference>
<dbReference type="InterPro" id="IPR050902">
    <property type="entry name" value="ABC_Transporter_SBP"/>
</dbReference>
<evidence type="ECO:0000313" key="3">
    <source>
        <dbReference type="Proteomes" id="UP000633278"/>
    </source>
</evidence>